<sequence>MFDRIAANLETITRVQAAAGLTAKERNVAGPAVMDAREASRNGWTITHLSPYALAVVDADGDTLTAEYIRATNGVLTAHMTIGGRRRQITHKHDYSLREQVRSIIVAR</sequence>
<dbReference type="EMBL" id="MH744424">
    <property type="protein sequence ID" value="AYD82174.1"/>
    <property type="molecule type" value="Genomic_DNA"/>
</dbReference>
<reference evidence="1 2" key="1">
    <citation type="submission" date="2018-08" db="EMBL/GenBank/DDBJ databases">
        <authorList>
            <person name="Deleon-Fernandez R.L."/>
            <person name="Jaramillo-Canas A.J."/>
            <person name="Reyes-Pena L.A."/>
            <person name="Colon-Santos M."/>
            <person name="Contreras-Santini J."/>
            <person name="Cruz-Pauneto O.A."/>
            <person name="Deanca-Maldonado G."/>
            <person name="Fernandez-Martinez M."/>
            <person name="Vazquez E."/>
            <person name="Rubin M.R."/>
            <person name="Garlena R.A."/>
            <person name="Russell D.A."/>
            <person name="Pope W.H."/>
            <person name="Jacobs-Sera D."/>
            <person name="Hatfull G.F."/>
        </authorList>
    </citation>
    <scope>NUCLEOTIDE SEQUENCE [LARGE SCALE GENOMIC DNA]</scope>
</reference>
<dbReference type="KEGG" id="vg:65116461"/>
<gene>
    <name evidence="1" type="primary">88</name>
    <name evidence="1" type="ORF">SEA_TURUNCU_88</name>
</gene>
<dbReference type="Proteomes" id="UP000282192">
    <property type="component" value="Segment"/>
</dbReference>
<dbReference type="GeneID" id="65116461"/>
<evidence type="ECO:0000313" key="1">
    <source>
        <dbReference type="EMBL" id="AYD82174.1"/>
    </source>
</evidence>
<name>A0A386KCZ9_9CAUD</name>
<organism evidence="1 2">
    <name type="scientific">Gordonia phage Turuncu</name>
    <dbReference type="NCBI Taxonomy" id="2315610"/>
    <lineage>
        <taxon>Viruses</taxon>
        <taxon>Duplodnaviria</taxon>
        <taxon>Heunggongvirae</taxon>
        <taxon>Uroviricota</taxon>
        <taxon>Caudoviricetes</taxon>
        <taxon>Zierdtviridae</taxon>
        <taxon>Emilbogenvirinae</taxon>
        <taxon>Gruunavirus</taxon>
        <taxon>Gruunavirus turuncu</taxon>
    </lineage>
</organism>
<keyword evidence="2" id="KW-1185">Reference proteome</keyword>
<accession>A0A386KCZ9</accession>
<protein>
    <submittedName>
        <fullName evidence="1">Uncharacterized protein</fullName>
    </submittedName>
</protein>
<evidence type="ECO:0000313" key="2">
    <source>
        <dbReference type="Proteomes" id="UP000282192"/>
    </source>
</evidence>
<proteinExistence type="predicted"/>
<dbReference type="RefSeq" id="YP_010098788.1">
    <property type="nucleotide sequence ID" value="NC_055769.1"/>
</dbReference>